<dbReference type="RefSeq" id="WP_112164388.1">
    <property type="nucleotide sequence ID" value="NZ_JYDE01000004.1"/>
</dbReference>
<dbReference type="EMBL" id="RAHG01000002">
    <property type="protein sequence ID" value="RJT14888.1"/>
    <property type="molecule type" value="Genomic_DNA"/>
</dbReference>
<dbReference type="Proteomes" id="UP000284119">
    <property type="component" value="Unassembled WGS sequence"/>
</dbReference>
<dbReference type="PANTHER" id="PTHR22916">
    <property type="entry name" value="GLYCOSYLTRANSFERASE"/>
    <property type="match status" value="1"/>
</dbReference>
<comment type="caution">
    <text evidence="2">The sequence shown here is derived from an EMBL/GenBank/DDBJ whole genome shotgun (WGS) entry which is preliminary data.</text>
</comment>
<dbReference type="SUPFAM" id="SSF53448">
    <property type="entry name" value="Nucleotide-diphospho-sugar transferases"/>
    <property type="match status" value="1"/>
</dbReference>
<feature type="domain" description="Glycosyltransferase 2-like" evidence="1">
    <location>
        <begin position="3"/>
        <end position="171"/>
    </location>
</feature>
<evidence type="ECO:0000259" key="1">
    <source>
        <dbReference type="Pfam" id="PF00535"/>
    </source>
</evidence>
<protein>
    <submittedName>
        <fullName evidence="2">Glycosyltransferase</fullName>
    </submittedName>
</protein>
<dbReference type="InterPro" id="IPR029044">
    <property type="entry name" value="Nucleotide-diphossugar_trans"/>
</dbReference>
<evidence type="ECO:0000313" key="2">
    <source>
        <dbReference type="EMBL" id="RJT14888.1"/>
    </source>
</evidence>
<name>A0ABX9P3L3_9GAMM</name>
<organism evidence="2 3">
    <name type="scientific">Rahnella inusitata</name>
    <dbReference type="NCBI Taxonomy" id="58169"/>
    <lineage>
        <taxon>Bacteria</taxon>
        <taxon>Pseudomonadati</taxon>
        <taxon>Pseudomonadota</taxon>
        <taxon>Gammaproteobacteria</taxon>
        <taxon>Enterobacterales</taxon>
        <taxon>Yersiniaceae</taxon>
        <taxon>Rahnella</taxon>
    </lineage>
</organism>
<dbReference type="Pfam" id="PF00535">
    <property type="entry name" value="Glycos_transf_2"/>
    <property type="match status" value="1"/>
</dbReference>
<proteinExistence type="predicted"/>
<sequence>MISVCIPTYNGEKYIKEQINSILPQLSLTDEIIISDNYSTDNTLEVIKEINDNRIKVYLFRPEEKLQSKINTLTKVSLNVQNALEKATGDYLFLSDQDDIWLEGRVSETMPLLKDDKATVVVCNCRVVDENNKTLIDSYFSYIKPSASIIRTLHKSSFHGCCMAFNRFVISKASPFPKYAVGHDLWLGVVGSYYGQVHFVNRPLVLYRRHSSTVTTTGFDSKRSFCDKVKYRLLILLSIFKGIILK</sequence>
<accession>A0ABX9P3L3</accession>
<gene>
    <name evidence="2" type="ORF">D5396_05340</name>
</gene>
<keyword evidence="3" id="KW-1185">Reference proteome</keyword>
<evidence type="ECO:0000313" key="3">
    <source>
        <dbReference type="Proteomes" id="UP000284119"/>
    </source>
</evidence>
<dbReference type="PANTHER" id="PTHR22916:SF3">
    <property type="entry name" value="UDP-GLCNAC:BETAGAL BETA-1,3-N-ACETYLGLUCOSAMINYLTRANSFERASE-LIKE PROTEIN 1"/>
    <property type="match status" value="1"/>
</dbReference>
<dbReference type="InterPro" id="IPR001173">
    <property type="entry name" value="Glyco_trans_2-like"/>
</dbReference>
<dbReference type="Gene3D" id="3.90.550.10">
    <property type="entry name" value="Spore Coat Polysaccharide Biosynthesis Protein SpsA, Chain A"/>
    <property type="match status" value="1"/>
</dbReference>
<reference evidence="2 3" key="1">
    <citation type="submission" date="2018-09" db="EMBL/GenBank/DDBJ databases">
        <authorList>
            <person name="Le Fleche-Mateos A."/>
        </authorList>
    </citation>
    <scope>NUCLEOTIDE SEQUENCE [LARGE SCALE GENOMIC DNA]</scope>
    <source>
        <strain evidence="2 3">DSM 30078</strain>
    </source>
</reference>